<dbReference type="Gramene" id="KOM45281">
    <property type="protein sequence ID" value="KOM45281"/>
    <property type="gene ID" value="LR48_Vigan06g058700"/>
</dbReference>
<evidence type="ECO:0000256" key="1">
    <source>
        <dbReference type="SAM" id="MobiDB-lite"/>
    </source>
</evidence>
<evidence type="ECO:0000313" key="3">
    <source>
        <dbReference type="Proteomes" id="UP000053144"/>
    </source>
</evidence>
<feature type="compositionally biased region" description="Basic and acidic residues" evidence="1">
    <location>
        <begin position="20"/>
        <end position="49"/>
    </location>
</feature>
<dbReference type="Proteomes" id="UP000053144">
    <property type="component" value="Chromosome 6"/>
</dbReference>
<gene>
    <name evidence="2" type="ORF">LR48_Vigan06g058700</name>
</gene>
<feature type="compositionally biased region" description="Basic and acidic residues" evidence="1">
    <location>
        <begin position="86"/>
        <end position="100"/>
    </location>
</feature>
<reference evidence="3" key="1">
    <citation type="journal article" date="2015" name="Proc. Natl. Acad. Sci. U.S.A.">
        <title>Genome sequencing of adzuki bean (Vigna angularis) provides insight into high starch and low fat accumulation and domestication.</title>
        <authorList>
            <person name="Yang K."/>
            <person name="Tian Z."/>
            <person name="Chen C."/>
            <person name="Luo L."/>
            <person name="Zhao B."/>
            <person name="Wang Z."/>
            <person name="Yu L."/>
            <person name="Li Y."/>
            <person name="Sun Y."/>
            <person name="Li W."/>
            <person name="Chen Y."/>
            <person name="Li Y."/>
            <person name="Zhang Y."/>
            <person name="Ai D."/>
            <person name="Zhao J."/>
            <person name="Shang C."/>
            <person name="Ma Y."/>
            <person name="Wu B."/>
            <person name="Wang M."/>
            <person name="Gao L."/>
            <person name="Sun D."/>
            <person name="Zhang P."/>
            <person name="Guo F."/>
            <person name="Wang W."/>
            <person name="Li Y."/>
            <person name="Wang J."/>
            <person name="Varshney R.K."/>
            <person name="Wang J."/>
            <person name="Ling H.Q."/>
            <person name="Wan P."/>
        </authorList>
    </citation>
    <scope>NUCLEOTIDE SEQUENCE</scope>
    <source>
        <strain evidence="3">cv. Jingnong 6</strain>
    </source>
</reference>
<proteinExistence type="predicted"/>
<dbReference type="AlphaFoldDB" id="A0A0L9URE0"/>
<feature type="region of interest" description="Disordered" evidence="1">
    <location>
        <begin position="74"/>
        <end position="100"/>
    </location>
</feature>
<sequence>MVIAEWRRSCQEFKEMILEYQNQKKESQGREKSLGRARRGVKEEFLHDNKKGKKEVKKGRVVGQDSLLDIKKAKKPSYGGENSTNWEKKRETDISEENRVDQGREGNVVTITSGSRASEAAVLSVDCFVGIRGQDRREENICEEEGKDKNCDGDIVVAAEQVIEAAAVRVGNVTNVSRENKSGEDRDGNIVTLASPSKAAKVAIFSGDSVVGRGVYVKTVKKGEDKGKKRECGGNIVTIMSGNRVKDAAVLSGGKFIQEFKILVSQTYKTLEDQWQGYFFAGLQSNIQKQLPQQEPQDWIRDMQIALEIGEGSTMKNHTLY</sequence>
<name>A0A0L9URE0_PHAAN</name>
<feature type="region of interest" description="Disordered" evidence="1">
    <location>
        <begin position="20"/>
        <end position="58"/>
    </location>
</feature>
<protein>
    <submittedName>
        <fullName evidence="2">Uncharacterized protein</fullName>
    </submittedName>
</protein>
<accession>A0A0L9URE0</accession>
<evidence type="ECO:0000313" key="2">
    <source>
        <dbReference type="EMBL" id="KOM45281.1"/>
    </source>
</evidence>
<dbReference type="EMBL" id="CM003376">
    <property type="protein sequence ID" value="KOM45281.1"/>
    <property type="molecule type" value="Genomic_DNA"/>
</dbReference>
<organism evidence="2 3">
    <name type="scientific">Phaseolus angularis</name>
    <name type="common">Azuki bean</name>
    <name type="synonym">Vigna angularis</name>
    <dbReference type="NCBI Taxonomy" id="3914"/>
    <lineage>
        <taxon>Eukaryota</taxon>
        <taxon>Viridiplantae</taxon>
        <taxon>Streptophyta</taxon>
        <taxon>Embryophyta</taxon>
        <taxon>Tracheophyta</taxon>
        <taxon>Spermatophyta</taxon>
        <taxon>Magnoliopsida</taxon>
        <taxon>eudicotyledons</taxon>
        <taxon>Gunneridae</taxon>
        <taxon>Pentapetalae</taxon>
        <taxon>rosids</taxon>
        <taxon>fabids</taxon>
        <taxon>Fabales</taxon>
        <taxon>Fabaceae</taxon>
        <taxon>Papilionoideae</taxon>
        <taxon>50 kb inversion clade</taxon>
        <taxon>NPAAA clade</taxon>
        <taxon>indigoferoid/millettioid clade</taxon>
        <taxon>Phaseoleae</taxon>
        <taxon>Vigna</taxon>
    </lineage>
</organism>